<keyword evidence="3" id="KW-1185">Reference proteome</keyword>
<gene>
    <name evidence="2" type="ORF">WJX84_012021</name>
</gene>
<evidence type="ECO:0000313" key="3">
    <source>
        <dbReference type="Proteomes" id="UP001485043"/>
    </source>
</evidence>
<dbReference type="AlphaFoldDB" id="A0AAW1T9W7"/>
<dbReference type="EMBL" id="JALJOV010000168">
    <property type="protein sequence ID" value="KAK9866365.1"/>
    <property type="molecule type" value="Genomic_DNA"/>
</dbReference>
<dbReference type="PANTHER" id="PTHR47680:SF2">
    <property type="entry name" value="SHEWANELLA-LIKE PROTEIN PHOSPHATASE 2"/>
    <property type="match status" value="1"/>
</dbReference>
<evidence type="ECO:0000256" key="1">
    <source>
        <dbReference type="SAM" id="Coils"/>
    </source>
</evidence>
<reference evidence="2 3" key="1">
    <citation type="journal article" date="2024" name="Nat. Commun.">
        <title>Phylogenomics reveals the evolutionary origins of lichenization in chlorophyte algae.</title>
        <authorList>
            <person name="Puginier C."/>
            <person name="Libourel C."/>
            <person name="Otte J."/>
            <person name="Skaloud P."/>
            <person name="Haon M."/>
            <person name="Grisel S."/>
            <person name="Petersen M."/>
            <person name="Berrin J.G."/>
            <person name="Delaux P.M."/>
            <person name="Dal Grande F."/>
            <person name="Keller J."/>
        </authorList>
    </citation>
    <scope>NUCLEOTIDE SEQUENCE [LARGE SCALE GENOMIC DNA]</scope>
    <source>
        <strain evidence="2 3">SAG 2523</strain>
    </source>
</reference>
<evidence type="ECO:0008006" key="4">
    <source>
        <dbReference type="Google" id="ProtNLM"/>
    </source>
</evidence>
<feature type="coiled-coil region" evidence="1">
    <location>
        <begin position="16"/>
        <end position="46"/>
    </location>
</feature>
<proteinExistence type="predicted"/>
<comment type="caution">
    <text evidence="2">The sequence shown here is derived from an EMBL/GenBank/DDBJ whole genome shotgun (WGS) entry which is preliminary data.</text>
</comment>
<protein>
    <recommendedName>
        <fullName evidence="4">Shewanella-like protein phosphatase 2</fullName>
    </recommendedName>
</protein>
<keyword evidence="1" id="KW-0175">Coiled coil</keyword>
<dbReference type="PANTHER" id="PTHR47680">
    <property type="entry name" value="SHEWANELLA-LIKE PROTEIN PHOSPHATASE 2"/>
    <property type="match status" value="1"/>
</dbReference>
<evidence type="ECO:0000313" key="2">
    <source>
        <dbReference type="EMBL" id="KAK9866365.1"/>
    </source>
</evidence>
<dbReference type="SUPFAM" id="SSF56300">
    <property type="entry name" value="Metallo-dependent phosphatases"/>
    <property type="match status" value="1"/>
</dbReference>
<accession>A0AAW1T9W7</accession>
<dbReference type="Proteomes" id="UP001485043">
    <property type="component" value="Unassembled WGS sequence"/>
</dbReference>
<organism evidence="2 3">
    <name type="scientific">Apatococcus fuscideae</name>
    <dbReference type="NCBI Taxonomy" id="2026836"/>
    <lineage>
        <taxon>Eukaryota</taxon>
        <taxon>Viridiplantae</taxon>
        <taxon>Chlorophyta</taxon>
        <taxon>core chlorophytes</taxon>
        <taxon>Trebouxiophyceae</taxon>
        <taxon>Chlorellales</taxon>
        <taxon>Chlorellaceae</taxon>
        <taxon>Apatococcus</taxon>
    </lineage>
</organism>
<sequence length="197" mass="21114">MDALSPAAPAAAPPSAALALAQSQEAAEAAQELREQLAAAKDARKAALAPGGVLTSRFMARHPVILQIGSNVFVHAGLLPSHVEYGLERINRESQQWMLGQGQAAMPSYLAGRDAVVWTRNYSQRDSFKCDCDGLARVLDMIPGASRMIVGHTIQRVANAACDGKVHRIDVGMSKGCKDRTPQVMEIVNDNEDRLGL</sequence>
<dbReference type="InterPro" id="IPR029052">
    <property type="entry name" value="Metallo-depent_PP-like"/>
</dbReference>
<name>A0AAW1T9W7_9CHLO</name>
<dbReference type="Gene3D" id="3.60.21.10">
    <property type="match status" value="1"/>
</dbReference>